<feature type="compositionally biased region" description="Basic and acidic residues" evidence="1">
    <location>
        <begin position="90"/>
        <end position="100"/>
    </location>
</feature>
<reference evidence="2 4" key="1">
    <citation type="submission" date="2018-11" db="EMBL/GenBank/DDBJ databases">
        <authorList>
            <consortium name="Pathogen Informatics"/>
        </authorList>
    </citation>
    <scope>NUCLEOTIDE SEQUENCE [LARGE SCALE GENOMIC DNA]</scope>
    <source>
        <strain evidence="2 4">Zambia</strain>
    </source>
</reference>
<organism evidence="3 5">
    <name type="scientific">Schistosoma margrebowiei</name>
    <dbReference type="NCBI Taxonomy" id="48269"/>
    <lineage>
        <taxon>Eukaryota</taxon>
        <taxon>Metazoa</taxon>
        <taxon>Spiralia</taxon>
        <taxon>Lophotrochozoa</taxon>
        <taxon>Platyhelminthes</taxon>
        <taxon>Trematoda</taxon>
        <taxon>Digenea</taxon>
        <taxon>Strigeidida</taxon>
        <taxon>Schistosomatoidea</taxon>
        <taxon>Schistosomatidae</taxon>
        <taxon>Schistosoma</taxon>
    </lineage>
</organism>
<feature type="region of interest" description="Disordered" evidence="1">
    <location>
        <begin position="69"/>
        <end position="100"/>
    </location>
</feature>
<reference evidence="5 6" key="2">
    <citation type="submission" date="2023-11" db="UniProtKB">
        <authorList>
            <consortium name="WormBaseParasite"/>
        </authorList>
    </citation>
    <scope>IDENTIFICATION</scope>
</reference>
<dbReference type="Proteomes" id="UP000050790">
    <property type="component" value="Unassembled WGS sequence"/>
</dbReference>
<dbReference type="WBParaSite" id="SMRG1_3810.1">
    <property type="protein sequence ID" value="SMRG1_3810.1"/>
    <property type="gene ID" value="SMRG1_3810"/>
</dbReference>
<feature type="compositionally biased region" description="Polar residues" evidence="1">
    <location>
        <begin position="289"/>
        <end position="305"/>
    </location>
</feature>
<evidence type="ECO:0000313" key="2">
    <source>
        <dbReference type="EMBL" id="VDP17480.1"/>
    </source>
</evidence>
<evidence type="ECO:0000313" key="5">
    <source>
        <dbReference type="WBParaSite" id="SMRG1_3810.1"/>
    </source>
</evidence>
<feature type="compositionally biased region" description="Low complexity" evidence="1">
    <location>
        <begin position="69"/>
        <end position="86"/>
    </location>
</feature>
<proteinExistence type="predicted"/>
<dbReference type="WBParaSite" id="SMRG1_3810.2">
    <property type="protein sequence ID" value="SMRG1_3810.2"/>
    <property type="gene ID" value="SMRG1_3810"/>
</dbReference>
<dbReference type="OrthoDB" id="6258079at2759"/>
<name>A0A183MGC7_9TREM</name>
<protein>
    <submittedName>
        <fullName evidence="5 6">C3H1-type domain-containing protein</fullName>
    </submittedName>
</protein>
<accession>A0A183MGC7</accession>
<evidence type="ECO:0000313" key="3">
    <source>
        <dbReference type="Proteomes" id="UP000050790"/>
    </source>
</evidence>
<dbReference type="Proteomes" id="UP000277204">
    <property type="component" value="Unassembled WGS sequence"/>
</dbReference>
<evidence type="ECO:0000313" key="4">
    <source>
        <dbReference type="Proteomes" id="UP000277204"/>
    </source>
</evidence>
<evidence type="ECO:0000313" key="6">
    <source>
        <dbReference type="WBParaSite" id="SMRG1_3810.2"/>
    </source>
</evidence>
<evidence type="ECO:0000256" key="1">
    <source>
        <dbReference type="SAM" id="MobiDB-lite"/>
    </source>
</evidence>
<keyword evidence="4" id="KW-1185">Reference proteome</keyword>
<dbReference type="AlphaFoldDB" id="A0A183MGC7"/>
<sequence>MDQFNGRSHRFYSPGVNEMDEENLYPPLSGGLYNHNRLNRMTFFSTTSSNSSLASGLSDTNFINLEQTAATGNSSSSSTTNRFGFSDGLMNHEHTDNDRQHLNVVRTNSSHNSSRFMYNPLNVYDAGENLPPVANSEHYRQTYSPNFIQNTSDSITNDSGVSPYCSIVSFQNNMNGQNFCIDCRYNHIMISGQVCSCNCHNESKEVTTTSILNFSTNMRSAHFLNRPLSSDNYPTPTKYSWNSTSSLSESMTHPVLPPLTNALTEQCNHNPVNNHNTFRYFGVSSPITTDNSPSGYDSSNDSPSPSALELTGDVRTVNFVSHDQPPLRT</sequence>
<gene>
    <name evidence="2" type="ORF">SMRZ_LOCUS15102</name>
</gene>
<feature type="region of interest" description="Disordered" evidence="1">
    <location>
        <begin position="289"/>
        <end position="329"/>
    </location>
</feature>
<dbReference type="EMBL" id="UZAI01016875">
    <property type="protein sequence ID" value="VDP17480.1"/>
    <property type="molecule type" value="Genomic_DNA"/>
</dbReference>